<dbReference type="InterPro" id="IPR051044">
    <property type="entry name" value="MAG_DAG_Lipase"/>
</dbReference>
<organism evidence="4 5">
    <name type="scientific">Tilletia walkeri</name>
    <dbReference type="NCBI Taxonomy" id="117179"/>
    <lineage>
        <taxon>Eukaryota</taxon>
        <taxon>Fungi</taxon>
        <taxon>Dikarya</taxon>
        <taxon>Basidiomycota</taxon>
        <taxon>Ustilaginomycotina</taxon>
        <taxon>Exobasidiomycetes</taxon>
        <taxon>Tilletiales</taxon>
        <taxon>Tilletiaceae</taxon>
        <taxon>Tilletia</taxon>
    </lineage>
</organism>
<feature type="compositionally biased region" description="Low complexity" evidence="1">
    <location>
        <begin position="211"/>
        <end position="233"/>
    </location>
</feature>
<evidence type="ECO:0000256" key="2">
    <source>
        <dbReference type="SAM" id="SignalP"/>
    </source>
</evidence>
<feature type="chain" id="PRO_5036485255" description="Serine aminopeptidase S33 domain-containing protein" evidence="2">
    <location>
        <begin position="29"/>
        <end position="419"/>
    </location>
</feature>
<dbReference type="InterPro" id="IPR022742">
    <property type="entry name" value="Hydrolase_4"/>
</dbReference>
<dbReference type="InterPro" id="IPR029058">
    <property type="entry name" value="AB_hydrolase_fold"/>
</dbReference>
<protein>
    <recommendedName>
        <fullName evidence="3">Serine aminopeptidase S33 domain-containing protein</fullName>
    </recommendedName>
</protein>
<proteinExistence type="predicted"/>
<comment type="caution">
    <text evidence="4">The sequence shown here is derived from an EMBL/GenBank/DDBJ whole genome shotgun (WGS) entry which is preliminary data.</text>
</comment>
<reference evidence="4" key="1">
    <citation type="submission" date="2016-04" db="EMBL/GenBank/DDBJ databases">
        <authorList>
            <person name="Nguyen H.D."/>
            <person name="Samba Siva P."/>
            <person name="Cullis J."/>
            <person name="Levesque C.A."/>
            <person name="Hambleton S."/>
        </authorList>
    </citation>
    <scope>NUCLEOTIDE SEQUENCE</scope>
    <source>
        <strain evidence="4">DAOMC 236422</strain>
    </source>
</reference>
<dbReference type="Gene3D" id="3.40.50.1820">
    <property type="entry name" value="alpha/beta hydrolase"/>
    <property type="match status" value="1"/>
</dbReference>
<feature type="domain" description="Serine aminopeptidase S33" evidence="3">
    <location>
        <begin position="252"/>
        <end position="384"/>
    </location>
</feature>
<keyword evidence="2" id="KW-0732">Signal</keyword>
<dbReference type="PANTHER" id="PTHR11614">
    <property type="entry name" value="PHOSPHOLIPASE-RELATED"/>
    <property type="match status" value="1"/>
</dbReference>
<accession>A0A8X7NEP1</accession>
<feature type="signal peptide" evidence="2">
    <location>
        <begin position="1"/>
        <end position="28"/>
    </location>
</feature>
<feature type="compositionally biased region" description="Acidic residues" evidence="1">
    <location>
        <begin position="234"/>
        <end position="246"/>
    </location>
</feature>
<feature type="region of interest" description="Disordered" evidence="1">
    <location>
        <begin position="211"/>
        <end position="247"/>
    </location>
</feature>
<feature type="domain" description="Serine aminopeptidase S33" evidence="3">
    <location>
        <begin position="108"/>
        <end position="202"/>
    </location>
</feature>
<evidence type="ECO:0000313" key="4">
    <source>
        <dbReference type="EMBL" id="KAE8270900.1"/>
    </source>
</evidence>
<dbReference type="SUPFAM" id="SSF53474">
    <property type="entry name" value="alpha/beta-Hydrolases"/>
    <property type="match status" value="1"/>
</dbReference>
<dbReference type="Pfam" id="PF12146">
    <property type="entry name" value="Hydrolase_4"/>
    <property type="match status" value="2"/>
</dbReference>
<dbReference type="Proteomes" id="UP000078113">
    <property type="component" value="Unassembled WGS sequence"/>
</dbReference>
<name>A0A8X7NEP1_9BASI</name>
<keyword evidence="5" id="KW-1185">Reference proteome</keyword>
<evidence type="ECO:0000256" key="1">
    <source>
        <dbReference type="SAM" id="MobiDB-lite"/>
    </source>
</evidence>
<reference evidence="4" key="2">
    <citation type="journal article" date="2019" name="IMA Fungus">
        <title>Genome sequencing and comparison of five Tilletia species to identify candidate genes for the detection of regulated species infecting wheat.</title>
        <authorList>
            <person name="Nguyen H.D.T."/>
            <person name="Sultana T."/>
            <person name="Kesanakurti P."/>
            <person name="Hambleton S."/>
        </authorList>
    </citation>
    <scope>NUCLEOTIDE SEQUENCE</scope>
    <source>
        <strain evidence="4">DAOMC 236422</strain>
    </source>
</reference>
<dbReference type="EMBL" id="LWDG02000033">
    <property type="protein sequence ID" value="KAE8270900.1"/>
    <property type="molecule type" value="Genomic_DNA"/>
</dbReference>
<dbReference type="AlphaFoldDB" id="A0A8X7NEP1"/>
<evidence type="ECO:0000259" key="3">
    <source>
        <dbReference type="Pfam" id="PF12146"/>
    </source>
</evidence>
<sequence>MTSFAQSAYLVLLEPALIRLGVVQPGSGDPTYGRTKIPYTARERKWIYDNPRVQVTERRVSSGLIERATGKAAQQEQPAAKKGGSDLGGDTWYNVWCIPEEVEKANLKSDVVIVHGMGKLGPLAMPYLEAGFRVIVYDLPGHGRSVGVHGYAPDMRALPQALHAVMRDVMKHDGEAAKGRKMFLTGTSMGGFACLYYAALYSPIPKNKTTANGTNGHANGNGNGAEHPPAEGGAEADEDTIPGDTDDLLRPNLAGIAVTAPMITISPESTPPWVLFQLARFLRVVTPRLPLVKGVKGNTSDDPRVDVEFHKDPLTYKGNVRIATGLAIWEGIEHLQTLPSQITCPVALHHGSKDRATDAQGTKDFFPRLGSEKKTLRIWEGYEHIMQKYVEDMTEEDTAKLHSVIHALRDFFLELARES</sequence>
<evidence type="ECO:0000313" key="5">
    <source>
        <dbReference type="Proteomes" id="UP000078113"/>
    </source>
</evidence>
<gene>
    <name evidence="4" type="ORF">A4X09_0g1434</name>
</gene>